<gene>
    <name evidence="2" type="ORF">SAMN05660772_01827</name>
</gene>
<organism evidence="2 3">
    <name type="scientific">Pasteurella testudinis DSM 23072</name>
    <dbReference type="NCBI Taxonomy" id="1122938"/>
    <lineage>
        <taxon>Bacteria</taxon>
        <taxon>Pseudomonadati</taxon>
        <taxon>Pseudomonadota</taxon>
        <taxon>Gammaproteobacteria</taxon>
        <taxon>Pasteurellales</taxon>
        <taxon>Pasteurellaceae</taxon>
        <taxon>Pasteurella</taxon>
    </lineage>
</organism>
<proteinExistence type="predicted"/>
<keyword evidence="1" id="KW-0472">Membrane</keyword>
<evidence type="ECO:0000313" key="3">
    <source>
        <dbReference type="Proteomes" id="UP000192408"/>
    </source>
</evidence>
<evidence type="ECO:0000256" key="1">
    <source>
        <dbReference type="SAM" id="Phobius"/>
    </source>
</evidence>
<keyword evidence="1" id="KW-0812">Transmembrane</keyword>
<accession>A0A1W1UJX1</accession>
<reference evidence="3" key="1">
    <citation type="submission" date="2017-04" db="EMBL/GenBank/DDBJ databases">
        <authorList>
            <person name="Varghese N."/>
            <person name="Submissions S."/>
        </authorList>
    </citation>
    <scope>NUCLEOTIDE SEQUENCE [LARGE SCALE GENOMIC DNA]</scope>
    <source>
        <strain evidence="3">DSM 23072</strain>
    </source>
</reference>
<name>A0A1W1UJX1_9PAST</name>
<feature type="transmembrane region" description="Helical" evidence="1">
    <location>
        <begin position="12"/>
        <end position="39"/>
    </location>
</feature>
<dbReference type="RefSeq" id="WP_084256141.1">
    <property type="nucleotide sequence ID" value="NZ_FWWV01000006.1"/>
</dbReference>
<dbReference type="Proteomes" id="UP000192408">
    <property type="component" value="Unassembled WGS sequence"/>
</dbReference>
<feature type="transmembrane region" description="Helical" evidence="1">
    <location>
        <begin position="45"/>
        <end position="67"/>
    </location>
</feature>
<protein>
    <submittedName>
        <fullName evidence="2">Uncharacterized protein</fullName>
    </submittedName>
</protein>
<evidence type="ECO:0000313" key="2">
    <source>
        <dbReference type="EMBL" id="SMB81367.1"/>
    </source>
</evidence>
<sequence length="93" mass="10682">MRDTYKFITDTFIAGVKISTALFVIVFSSIGILSASYFFVSAVPWQYIVGGILLLFSGIAIKLYIIFKQIEKEQHQKNLVEQEKNKVRYIIID</sequence>
<keyword evidence="3" id="KW-1185">Reference proteome</keyword>
<dbReference type="AlphaFoldDB" id="A0A1W1UJX1"/>
<keyword evidence="1" id="KW-1133">Transmembrane helix</keyword>
<dbReference type="EMBL" id="FWWV01000006">
    <property type="protein sequence ID" value="SMB81367.1"/>
    <property type="molecule type" value="Genomic_DNA"/>
</dbReference>